<evidence type="ECO:0000313" key="2">
    <source>
        <dbReference type="EMBL" id="PZR84222.1"/>
    </source>
</evidence>
<feature type="transmembrane region" description="Helical" evidence="1">
    <location>
        <begin position="560"/>
        <end position="578"/>
    </location>
</feature>
<evidence type="ECO:0000313" key="3">
    <source>
        <dbReference type="Proteomes" id="UP000248724"/>
    </source>
</evidence>
<gene>
    <name evidence="2" type="ORF">DLM65_00405</name>
</gene>
<accession>A0A2W5ZFI0</accession>
<dbReference type="Proteomes" id="UP000248724">
    <property type="component" value="Unassembled WGS sequence"/>
</dbReference>
<keyword evidence="1" id="KW-0472">Membrane</keyword>
<organism evidence="2 3">
    <name type="scientific">Candidatus Aeolococcus gillhamiae</name>
    <dbReference type="NCBI Taxonomy" id="3127015"/>
    <lineage>
        <taxon>Bacteria</taxon>
        <taxon>Bacillati</taxon>
        <taxon>Candidatus Dormiibacterota</taxon>
        <taxon>Candidatus Dormibacteria</taxon>
        <taxon>Candidatus Aeolococcales</taxon>
        <taxon>Candidatus Aeolococcaceae</taxon>
        <taxon>Candidatus Aeolococcus</taxon>
    </lineage>
</organism>
<dbReference type="AlphaFoldDB" id="A0A2W5ZFI0"/>
<protein>
    <submittedName>
        <fullName evidence="2">Uncharacterized protein</fullName>
    </submittedName>
</protein>
<evidence type="ECO:0000256" key="1">
    <source>
        <dbReference type="SAM" id="Phobius"/>
    </source>
</evidence>
<name>A0A2W5ZFI0_9BACT</name>
<keyword evidence="1" id="KW-1133">Transmembrane helix</keyword>
<keyword evidence="1" id="KW-0812">Transmembrane</keyword>
<sequence length="589" mass="60757">MTDLHGAPRRPSRGHLAALLAVGTATVATMAALPVIVHASSPSPPGWTHHTVDPTLAGGEPLVTYYSNNINGADLAYTSHEGTTHLFRDGLVSPDTTNLCATPTVPPQSLPSGFVCSYTNQVNVWTSTNQGSSWQRTTVVENGVGSVGPTSPFGVGFSDPDWSTDEGGWLYNTGIDLANDAVFASHDGARSFPVGNNNCHSGDRPWLAGGTSGQVYLATDTTLDASTSLSSGHEIFRGVITNAGGLTTLQCQGAAGAVIPSDPSGATGPGILDYGNSSIASRGGTYTAAGKLFYDHNITTDGYHGALIEPAFFTNSDKSSGVGISILPNANGAFATNSTVTQFPQQFEVPGTNPVFAHWPSIGIDANDRVYLVWDTTTTDLAGNLVNAIKLSTFDLHNTSAGFTTPITITSPGKSVFWPWVAVPSTAAGAGNVSVVWYQYDGATQPDSGTGNVSLLETSVFGADTASPTILGPNDPIGAPIHNGGMCQSGTTCVATGQDRRLGDFFTNSVDQNGCVMIASGETTTDPSAATSRPLFIQQTNGTSLTGQSCAVPLSTAAEAPLAALFLVAGAGVVAIVARRRRQRQVVVS</sequence>
<proteinExistence type="predicted"/>
<dbReference type="EMBL" id="QHBU01000008">
    <property type="protein sequence ID" value="PZR84222.1"/>
    <property type="molecule type" value="Genomic_DNA"/>
</dbReference>
<reference evidence="2 3" key="1">
    <citation type="journal article" date="2017" name="Nature">
        <title>Atmospheric trace gases support primary production in Antarctic desert surface soil.</title>
        <authorList>
            <person name="Ji M."/>
            <person name="Greening C."/>
            <person name="Vanwonterghem I."/>
            <person name="Carere C.R."/>
            <person name="Bay S.K."/>
            <person name="Steen J.A."/>
            <person name="Montgomery K."/>
            <person name="Lines T."/>
            <person name="Beardall J."/>
            <person name="van Dorst J."/>
            <person name="Snape I."/>
            <person name="Stott M.B."/>
            <person name="Hugenholtz P."/>
            <person name="Ferrari B.C."/>
        </authorList>
    </citation>
    <scope>NUCLEOTIDE SEQUENCE [LARGE SCALE GENOMIC DNA]</scope>
    <source>
        <strain evidence="2">RRmetagenome_bin12</strain>
    </source>
</reference>
<comment type="caution">
    <text evidence="2">The sequence shown here is derived from an EMBL/GenBank/DDBJ whole genome shotgun (WGS) entry which is preliminary data.</text>
</comment>